<keyword evidence="7" id="KW-0812">Transmembrane</keyword>
<evidence type="ECO:0000256" key="6">
    <source>
        <dbReference type="ARBA" id="ARBA00022519"/>
    </source>
</evidence>
<dbReference type="GO" id="GO:0005886">
    <property type="term" value="C:plasma membrane"/>
    <property type="evidence" value="ECO:0007669"/>
    <property type="project" value="UniProtKB-SubCell"/>
</dbReference>
<evidence type="ECO:0000256" key="8">
    <source>
        <dbReference type="ARBA" id="ARBA00022927"/>
    </source>
</evidence>
<keyword evidence="6" id="KW-0997">Cell inner membrane</keyword>
<evidence type="ECO:0000256" key="9">
    <source>
        <dbReference type="ARBA" id="ARBA00023136"/>
    </source>
</evidence>
<evidence type="ECO:0000256" key="1">
    <source>
        <dbReference type="ARBA" id="ARBA00004533"/>
    </source>
</evidence>
<dbReference type="Pfam" id="PF01203">
    <property type="entry name" value="T2SSN"/>
    <property type="match status" value="1"/>
</dbReference>
<organism evidence="11 12">
    <name type="scientific">Saccharophagus degradans</name>
    <dbReference type="NCBI Taxonomy" id="86304"/>
    <lineage>
        <taxon>Bacteria</taxon>
        <taxon>Pseudomonadati</taxon>
        <taxon>Pseudomonadota</taxon>
        <taxon>Gammaproteobacteria</taxon>
        <taxon>Cellvibrionales</taxon>
        <taxon>Cellvibrionaceae</taxon>
        <taxon>Saccharophagus</taxon>
    </lineage>
</organism>
<comment type="caution">
    <text evidence="11">The sequence shown here is derived from an EMBL/GenBank/DDBJ whole genome shotgun (WGS) entry which is preliminary data.</text>
</comment>
<evidence type="ECO:0000313" key="12">
    <source>
        <dbReference type="Proteomes" id="UP001169760"/>
    </source>
</evidence>
<comment type="subcellular location">
    <subcellularLocation>
        <location evidence="1">Cell inner membrane</location>
    </subcellularLocation>
</comment>
<evidence type="ECO:0000256" key="10">
    <source>
        <dbReference type="ARBA" id="ARBA00030772"/>
    </source>
</evidence>
<accession>A0AAW7X9S9</accession>
<keyword evidence="5" id="KW-1003">Cell membrane</keyword>
<name>A0AAW7X9S9_9GAMM</name>
<gene>
    <name evidence="11" type="ORF">Q4521_14160</name>
</gene>
<dbReference type="Proteomes" id="UP001169760">
    <property type="component" value="Unassembled WGS sequence"/>
</dbReference>
<evidence type="ECO:0000256" key="4">
    <source>
        <dbReference type="ARBA" id="ARBA00022448"/>
    </source>
</evidence>
<dbReference type="EMBL" id="JAUOPB010000010">
    <property type="protein sequence ID" value="MDO6423622.1"/>
    <property type="molecule type" value="Genomic_DNA"/>
</dbReference>
<evidence type="ECO:0000256" key="5">
    <source>
        <dbReference type="ARBA" id="ARBA00022475"/>
    </source>
</evidence>
<sequence length="256" mass="27216">MANILKKFARLLVILALVAYFLFLVLSRVPAAYAVSAVHNAVPNLWLTGVRGTLWNGQAGASQVDIAGNPIALGKVSWTLSPWSLLVLNPCVEFKASQARQNISGKLCQSAGGTTKLKNVSIDGSVAIVNALLPNGGKASGTGSIEVISAEVTPQSIQKMDARVSWQNARVFADGTWFSLGSYAANVKENGRGGLAADVFDLDAPFQTKLNADWMANQGWKLNGTVKPLNNAPELLVQALPVIGEELEDGAYKIVW</sequence>
<dbReference type="InterPro" id="IPR022792">
    <property type="entry name" value="T2SS_protein-GspN"/>
</dbReference>
<proteinExistence type="inferred from homology"/>
<evidence type="ECO:0000256" key="2">
    <source>
        <dbReference type="ARBA" id="ARBA00007208"/>
    </source>
</evidence>
<comment type="similarity">
    <text evidence="2">Belongs to the GSP N family.</text>
</comment>
<dbReference type="GO" id="GO:0015628">
    <property type="term" value="P:protein secretion by the type II secretion system"/>
    <property type="evidence" value="ECO:0007669"/>
    <property type="project" value="InterPro"/>
</dbReference>
<keyword evidence="8" id="KW-0653">Protein transport</keyword>
<evidence type="ECO:0000313" key="11">
    <source>
        <dbReference type="EMBL" id="MDO6423622.1"/>
    </source>
</evidence>
<dbReference type="RefSeq" id="WP_303493233.1">
    <property type="nucleotide sequence ID" value="NZ_JAUOPB010000010.1"/>
</dbReference>
<evidence type="ECO:0000256" key="7">
    <source>
        <dbReference type="ARBA" id="ARBA00022692"/>
    </source>
</evidence>
<dbReference type="AlphaFoldDB" id="A0AAW7X9S9"/>
<reference evidence="11" key="1">
    <citation type="submission" date="2023-07" db="EMBL/GenBank/DDBJ databases">
        <title>Genome content predicts the carbon catabolic preferences of heterotrophic bacteria.</title>
        <authorList>
            <person name="Gralka M."/>
        </authorList>
    </citation>
    <scope>NUCLEOTIDE SEQUENCE</scope>
    <source>
        <strain evidence="11">I3M17_2</strain>
    </source>
</reference>
<dbReference type="GO" id="GO:0015627">
    <property type="term" value="C:type II protein secretion system complex"/>
    <property type="evidence" value="ECO:0007669"/>
    <property type="project" value="InterPro"/>
</dbReference>
<keyword evidence="9" id="KW-0472">Membrane</keyword>
<protein>
    <recommendedName>
        <fullName evidence="3">Type II secretion system protein N</fullName>
    </recommendedName>
    <alternativeName>
        <fullName evidence="10">General secretion pathway protein N</fullName>
    </alternativeName>
</protein>
<keyword evidence="4" id="KW-0813">Transport</keyword>
<evidence type="ECO:0000256" key="3">
    <source>
        <dbReference type="ARBA" id="ARBA00021563"/>
    </source>
</evidence>